<accession>A0A8S5NYD6</accession>
<organism evidence="1">
    <name type="scientific">Myoviridae sp. ct7Q419</name>
    <dbReference type="NCBI Taxonomy" id="2825038"/>
    <lineage>
        <taxon>Viruses</taxon>
        <taxon>Duplodnaviria</taxon>
        <taxon>Heunggongvirae</taxon>
        <taxon>Uroviricota</taxon>
        <taxon>Caudoviricetes</taxon>
    </lineage>
</organism>
<evidence type="ECO:0008006" key="2">
    <source>
        <dbReference type="Google" id="ProtNLM"/>
    </source>
</evidence>
<protein>
    <recommendedName>
        <fullName evidence="2">Isoaspartyl peptidase</fullName>
    </recommendedName>
</protein>
<sequence>MKYVVHRRFKDKAICGEVNLPAMTICEETNGYIFHGDKLLCVVTSENAHQFFARDDDGAGMLRGKLTQAIQKTLAKRDANYQNRWDKVWDDPACQPYKRIEYADFWLWNHDFFNADIDTLRHIAKLVGAKEVA</sequence>
<reference evidence="1" key="1">
    <citation type="journal article" date="2021" name="Proc. Natl. Acad. Sci. U.S.A.">
        <title>A Catalog of Tens of Thousands of Viruses from Human Metagenomes Reveals Hidden Associations with Chronic Diseases.</title>
        <authorList>
            <person name="Tisza M.J."/>
            <person name="Buck C.B."/>
        </authorList>
    </citation>
    <scope>NUCLEOTIDE SEQUENCE</scope>
    <source>
        <strain evidence="1">Ct7Q419</strain>
    </source>
</reference>
<evidence type="ECO:0000313" key="1">
    <source>
        <dbReference type="EMBL" id="DAD99829.1"/>
    </source>
</evidence>
<dbReference type="EMBL" id="BK015294">
    <property type="protein sequence ID" value="DAD99829.1"/>
    <property type="molecule type" value="Genomic_DNA"/>
</dbReference>
<proteinExistence type="predicted"/>
<name>A0A8S5NYD6_9CAUD</name>